<evidence type="ECO:0000313" key="3">
    <source>
        <dbReference type="Proteomes" id="UP000562984"/>
    </source>
</evidence>
<keyword evidence="3" id="KW-1185">Reference proteome</keyword>
<feature type="region of interest" description="Disordered" evidence="1">
    <location>
        <begin position="1"/>
        <end position="20"/>
    </location>
</feature>
<dbReference type="RefSeq" id="WP_171198069.1">
    <property type="nucleotide sequence ID" value="NZ_JABEND010000001.1"/>
</dbReference>
<comment type="caution">
    <text evidence="2">The sequence shown here is derived from an EMBL/GenBank/DDBJ whole genome shotgun (WGS) entry which is preliminary data.</text>
</comment>
<proteinExistence type="predicted"/>
<dbReference type="AlphaFoldDB" id="A0A849AC16"/>
<name>A0A849AC16_9ACTN</name>
<dbReference type="EMBL" id="JABEND010000001">
    <property type="protein sequence ID" value="NNG34432.1"/>
    <property type="molecule type" value="Genomic_DNA"/>
</dbReference>
<evidence type="ECO:0000256" key="1">
    <source>
        <dbReference type="SAM" id="MobiDB-lite"/>
    </source>
</evidence>
<evidence type="ECO:0000313" key="2">
    <source>
        <dbReference type="EMBL" id="NNG34432.1"/>
    </source>
</evidence>
<accession>A0A849AC16</accession>
<protein>
    <submittedName>
        <fullName evidence="2">Uncharacterized protein</fullName>
    </submittedName>
</protein>
<reference evidence="2 3" key="1">
    <citation type="submission" date="2020-05" db="EMBL/GenBank/DDBJ databases">
        <title>Nakamurella sp. DB0629 isolated from air conditioner.</title>
        <authorList>
            <person name="Kim D.H."/>
            <person name="Kim D.-U."/>
        </authorList>
    </citation>
    <scope>NUCLEOTIDE SEQUENCE [LARGE SCALE GENOMIC DNA]</scope>
    <source>
        <strain evidence="2 3">DB0629</strain>
    </source>
</reference>
<organism evidence="2 3">
    <name type="scientific">Nakamurella aerolata</name>
    <dbReference type="NCBI Taxonomy" id="1656892"/>
    <lineage>
        <taxon>Bacteria</taxon>
        <taxon>Bacillati</taxon>
        <taxon>Actinomycetota</taxon>
        <taxon>Actinomycetes</taxon>
        <taxon>Nakamurellales</taxon>
        <taxon>Nakamurellaceae</taxon>
        <taxon>Nakamurella</taxon>
    </lineage>
</organism>
<gene>
    <name evidence="2" type="ORF">HKD39_01585</name>
</gene>
<sequence length="116" mass="11837">MSVSGRRGHLLGDRRARPGPRSLAGALAVGLAASMLAGCSPKVVGLIGIAKDPQGNLVAVTDGCGEVLDYVRLTATRDGGPTATAANGQLQYDRSELGRFELPGDGAYLNLPSPAH</sequence>
<dbReference type="Proteomes" id="UP000562984">
    <property type="component" value="Unassembled WGS sequence"/>
</dbReference>